<keyword evidence="3" id="KW-1185">Reference proteome</keyword>
<feature type="compositionally biased region" description="Basic and acidic residues" evidence="1">
    <location>
        <begin position="43"/>
        <end position="53"/>
    </location>
</feature>
<dbReference type="EMBL" id="CAJOBP010052223">
    <property type="protein sequence ID" value="CAF4817670.1"/>
    <property type="molecule type" value="Genomic_DNA"/>
</dbReference>
<gene>
    <name evidence="2" type="ORF">UJA718_LOCUS42015</name>
</gene>
<accession>A0A821Q5C0</accession>
<feature type="compositionally biased region" description="Pro residues" evidence="1">
    <location>
        <begin position="69"/>
        <end position="78"/>
    </location>
</feature>
<evidence type="ECO:0000313" key="2">
    <source>
        <dbReference type="EMBL" id="CAF4817670.1"/>
    </source>
</evidence>
<proteinExistence type="predicted"/>
<comment type="caution">
    <text evidence="2">The sequence shown here is derived from an EMBL/GenBank/DDBJ whole genome shotgun (WGS) entry which is preliminary data.</text>
</comment>
<reference evidence="2" key="1">
    <citation type="submission" date="2021-02" db="EMBL/GenBank/DDBJ databases">
        <authorList>
            <person name="Nowell W R."/>
        </authorList>
    </citation>
    <scope>NUCLEOTIDE SEQUENCE</scope>
</reference>
<evidence type="ECO:0000313" key="3">
    <source>
        <dbReference type="Proteomes" id="UP000663873"/>
    </source>
</evidence>
<organism evidence="2 3">
    <name type="scientific">Rotaria socialis</name>
    <dbReference type="NCBI Taxonomy" id="392032"/>
    <lineage>
        <taxon>Eukaryota</taxon>
        <taxon>Metazoa</taxon>
        <taxon>Spiralia</taxon>
        <taxon>Gnathifera</taxon>
        <taxon>Rotifera</taxon>
        <taxon>Eurotatoria</taxon>
        <taxon>Bdelloidea</taxon>
        <taxon>Philodinida</taxon>
        <taxon>Philodinidae</taxon>
        <taxon>Rotaria</taxon>
    </lineage>
</organism>
<name>A0A821Q5C0_9BILA</name>
<evidence type="ECO:0000256" key="1">
    <source>
        <dbReference type="SAM" id="MobiDB-lite"/>
    </source>
</evidence>
<feature type="region of interest" description="Disordered" evidence="1">
    <location>
        <begin position="36"/>
        <end position="98"/>
    </location>
</feature>
<feature type="non-terminal residue" evidence="2">
    <location>
        <position position="117"/>
    </location>
</feature>
<sequence>MSFRVETSPHQYIDYKIFSAARFNNLGQQFLSLINPNYGTVPEENKNMPKESKPTVGENETVPNENQPPSSPPPPPPTTTNEVEPPKATSPHMIQHPSDLCRPYAQQCSYYIASQYV</sequence>
<dbReference type="Proteomes" id="UP000663873">
    <property type="component" value="Unassembled WGS sequence"/>
</dbReference>
<protein>
    <submittedName>
        <fullName evidence="2">Uncharacterized protein</fullName>
    </submittedName>
</protein>
<dbReference type="AlphaFoldDB" id="A0A821Q5C0"/>